<keyword evidence="2" id="KW-1185">Reference proteome</keyword>
<accession>A0ABS3PXX8</accession>
<proteinExistence type="predicted"/>
<dbReference type="EMBL" id="JAGDYP010000004">
    <property type="protein sequence ID" value="MBO1884180.1"/>
    <property type="molecule type" value="Genomic_DNA"/>
</dbReference>
<evidence type="ECO:0000313" key="2">
    <source>
        <dbReference type="Proteomes" id="UP000681610"/>
    </source>
</evidence>
<sequence>MCKKALFFAYLSFILRLSFAYPSSHTRLCQLADFPSLIYPLPIPYLSLTYPLHIPYLSLTYPLPIPYLSLTYPLPIPYLSLTYRLSIAQGSVGNNYEF</sequence>
<name>A0ABS3PXX8_9FLAO</name>
<gene>
    <name evidence="1" type="ORF">J4N46_07055</name>
</gene>
<dbReference type="RefSeq" id="WP_208058716.1">
    <property type="nucleotide sequence ID" value="NZ_JAGDYP010000004.1"/>
</dbReference>
<reference evidence="1 2" key="1">
    <citation type="submission" date="2021-03" db="EMBL/GenBank/DDBJ databases">
        <title>Isolation and description of Capnocytophaga bilenii sp. nov., a novel Capnocytophaga species, isolated from a gingivitis subject.</title>
        <authorList>
            <person name="Antezack A."/>
            <person name="Monnet-Corti V."/>
            <person name="La Scola B."/>
        </authorList>
    </citation>
    <scope>NUCLEOTIDE SEQUENCE [LARGE SCALE GENOMIC DNA]</scope>
    <source>
        <strain evidence="1 2">Marseille-Q4570</strain>
    </source>
</reference>
<protein>
    <submittedName>
        <fullName evidence="1">Uncharacterized protein</fullName>
    </submittedName>
</protein>
<dbReference type="Proteomes" id="UP000681610">
    <property type="component" value="Unassembled WGS sequence"/>
</dbReference>
<organism evidence="1 2">
    <name type="scientific">Capnocytophaga bilenii</name>
    <dbReference type="NCBI Taxonomy" id="2819369"/>
    <lineage>
        <taxon>Bacteria</taxon>
        <taxon>Pseudomonadati</taxon>
        <taxon>Bacteroidota</taxon>
        <taxon>Flavobacteriia</taxon>
        <taxon>Flavobacteriales</taxon>
        <taxon>Flavobacteriaceae</taxon>
        <taxon>Capnocytophaga</taxon>
    </lineage>
</organism>
<comment type="caution">
    <text evidence="1">The sequence shown here is derived from an EMBL/GenBank/DDBJ whole genome shotgun (WGS) entry which is preliminary data.</text>
</comment>
<evidence type="ECO:0000313" key="1">
    <source>
        <dbReference type="EMBL" id="MBO1884180.1"/>
    </source>
</evidence>